<keyword evidence="1 3" id="KW-0378">Hydrolase</keyword>
<dbReference type="PANTHER" id="PTHR43329">
    <property type="entry name" value="EPOXIDE HYDROLASE"/>
    <property type="match status" value="1"/>
</dbReference>
<sequence length="352" mass="39950">MRRLRPTSRARPNSELIRKRIMIEMPPLQFAQSNGIRMGYYEAGPVTDTPPIVLCHGWPELAFSWRYQIKALSEAGIRVIAPDQRGYGATDRPEPVEAYDMEHLTGDLVGLLDHLGIDKAIFVGHDWGGFVVWQMPLRHPTRVAGVVGVNTPHWDRAPIDPIALFRQRFGEHMYIVQFQDPARGPDKIFGSRVEETFDAFMRKPAARPPGAPEEQPIAGIGASPRINLAFPQMIANYDARHDPRTPILSAEEKKVFVDTFTKTGFTGGINWYRNFTRNWERSKGLDHHIHVPSLMIMAENDAVLPPSAADGMEKLIADLEKYLVKDSGHWTQQEKPEEVSAKLIEWRTRRFG</sequence>
<evidence type="ECO:0000259" key="2">
    <source>
        <dbReference type="Pfam" id="PF00561"/>
    </source>
</evidence>
<dbReference type="Gene3D" id="3.40.50.1820">
    <property type="entry name" value="alpha/beta hydrolase"/>
    <property type="match status" value="1"/>
</dbReference>
<dbReference type="AlphaFoldDB" id="A0AAE7NKH1"/>
<dbReference type="KEGG" id="barh:WN72_15800"/>
<accession>A0AAE7NKH1</accession>
<dbReference type="EMBL" id="CP030050">
    <property type="protein sequence ID" value="QOZ67604.1"/>
    <property type="molecule type" value="Genomic_DNA"/>
</dbReference>
<evidence type="ECO:0000313" key="3">
    <source>
        <dbReference type="EMBL" id="QOZ67604.1"/>
    </source>
</evidence>
<evidence type="ECO:0000256" key="1">
    <source>
        <dbReference type="ARBA" id="ARBA00022801"/>
    </source>
</evidence>
<organism evidence="3 4">
    <name type="scientific">Bradyrhizobium arachidis</name>
    <dbReference type="NCBI Taxonomy" id="858423"/>
    <lineage>
        <taxon>Bacteria</taxon>
        <taxon>Pseudomonadati</taxon>
        <taxon>Pseudomonadota</taxon>
        <taxon>Alphaproteobacteria</taxon>
        <taxon>Hyphomicrobiales</taxon>
        <taxon>Nitrobacteraceae</taxon>
        <taxon>Bradyrhizobium</taxon>
    </lineage>
</organism>
<dbReference type="Proteomes" id="UP000594015">
    <property type="component" value="Chromosome"/>
</dbReference>
<dbReference type="InterPro" id="IPR000073">
    <property type="entry name" value="AB_hydrolase_1"/>
</dbReference>
<protein>
    <submittedName>
        <fullName evidence="3">Alpha/beta hydrolase</fullName>
    </submittedName>
</protein>
<name>A0AAE7NKH1_9BRAD</name>
<dbReference type="PRINTS" id="PR00111">
    <property type="entry name" value="ABHYDROLASE"/>
</dbReference>
<dbReference type="SUPFAM" id="SSF53474">
    <property type="entry name" value="alpha/beta-Hydrolases"/>
    <property type="match status" value="1"/>
</dbReference>
<gene>
    <name evidence="3" type="ORF">WN72_15800</name>
</gene>
<proteinExistence type="predicted"/>
<dbReference type="Pfam" id="PF00561">
    <property type="entry name" value="Abhydrolase_1"/>
    <property type="match status" value="1"/>
</dbReference>
<dbReference type="InterPro" id="IPR029058">
    <property type="entry name" value="AB_hydrolase_fold"/>
</dbReference>
<evidence type="ECO:0000313" key="4">
    <source>
        <dbReference type="Proteomes" id="UP000594015"/>
    </source>
</evidence>
<feature type="domain" description="AB hydrolase-1" evidence="2">
    <location>
        <begin position="50"/>
        <end position="336"/>
    </location>
</feature>
<reference evidence="3 4" key="1">
    <citation type="submission" date="2018-06" db="EMBL/GenBank/DDBJ databases">
        <title>Comparative genomics of Bradyrhizobium nodulating Arachidis hypogaea.</title>
        <authorList>
            <person name="Li Y."/>
        </authorList>
    </citation>
    <scope>NUCLEOTIDE SEQUENCE [LARGE SCALE GENOMIC DNA]</scope>
    <source>
        <strain evidence="3 4">CCBAU 051107</strain>
    </source>
</reference>
<dbReference type="GO" id="GO:0016787">
    <property type="term" value="F:hydrolase activity"/>
    <property type="evidence" value="ECO:0007669"/>
    <property type="project" value="UniProtKB-KW"/>
</dbReference>
<dbReference type="InterPro" id="IPR000639">
    <property type="entry name" value="Epox_hydrolase-like"/>
</dbReference>
<dbReference type="PRINTS" id="PR00412">
    <property type="entry name" value="EPOXHYDRLASE"/>
</dbReference>